<dbReference type="RefSeq" id="XP_008818038.1">
    <property type="nucleotide sequence ID" value="XM_008819816.1"/>
</dbReference>
<dbReference type="Proteomes" id="UP000030640">
    <property type="component" value="Unassembled WGS sequence"/>
</dbReference>
<dbReference type="EMBL" id="KI965480">
    <property type="protein sequence ID" value="EUD65288.1"/>
    <property type="molecule type" value="Genomic_DNA"/>
</dbReference>
<dbReference type="OrthoDB" id="376477at2759"/>
<proteinExistence type="predicted"/>
<feature type="compositionally biased region" description="Low complexity" evidence="1">
    <location>
        <begin position="27"/>
        <end position="42"/>
    </location>
</feature>
<evidence type="ECO:0000256" key="1">
    <source>
        <dbReference type="SAM" id="MobiDB-lite"/>
    </source>
</evidence>
<dbReference type="Pfam" id="PF09687">
    <property type="entry name" value="PRESAN"/>
    <property type="match status" value="1"/>
</dbReference>
<sequence length="229" mass="26717">MMTPIQERNLSELNENGCFREGDSDKNVSSSDSESDHVLSGSDKMDLGENEEKDGLDADENVEEKYEGGNDFFNIFSHTFWEGEKIFTSNVTREEIDELMNNMEQVPSKDEIIKMCKGVYALEVRAICLILISLMEYFEELKEKHQIEEEEACVHWRRLMSICFDVLTEKEEHYRKLFSGFIMKDRLTKQEFVNFLNSCREEAAEFRETLQTLGKRELDAGMIPKQESD</sequence>
<dbReference type="AlphaFoldDB" id="W7A1P6"/>
<reference evidence="3 4" key="1">
    <citation type="submission" date="2013-02" db="EMBL/GenBank/DDBJ databases">
        <title>The Genome Sequence of Plasmodium inui San Antonio 1.</title>
        <authorList>
            <consortium name="The Broad Institute Genome Sequencing Platform"/>
            <consortium name="The Broad Institute Genome Sequencing Center for Infectious Disease"/>
            <person name="Neafsey D."/>
            <person name="Cheeseman I."/>
            <person name="Volkman S."/>
            <person name="Adams J."/>
            <person name="Walker B."/>
            <person name="Young S.K."/>
            <person name="Zeng Q."/>
            <person name="Gargeya S."/>
            <person name="Fitzgerald M."/>
            <person name="Haas B."/>
            <person name="Abouelleil A."/>
            <person name="Alvarado L."/>
            <person name="Arachchi H.M."/>
            <person name="Berlin A.M."/>
            <person name="Chapman S.B."/>
            <person name="Dewar J."/>
            <person name="Goldberg J."/>
            <person name="Griggs A."/>
            <person name="Gujja S."/>
            <person name="Hansen M."/>
            <person name="Howarth C."/>
            <person name="Imamovic A."/>
            <person name="Larimer J."/>
            <person name="McCowan C."/>
            <person name="Murphy C."/>
            <person name="Neiman D."/>
            <person name="Pearson M."/>
            <person name="Priest M."/>
            <person name="Roberts A."/>
            <person name="Saif S."/>
            <person name="Shea T."/>
            <person name="Sisk P."/>
            <person name="Sykes S."/>
            <person name="Wortman J."/>
            <person name="Nusbaum C."/>
            <person name="Birren B."/>
        </authorList>
    </citation>
    <scope>NUCLEOTIDE SEQUENCE [LARGE SCALE GENOMIC DNA]</scope>
    <source>
        <strain evidence="3 4">San Antonio 1</strain>
    </source>
</reference>
<evidence type="ECO:0000313" key="4">
    <source>
        <dbReference type="Proteomes" id="UP000030640"/>
    </source>
</evidence>
<dbReference type="Gene3D" id="6.10.280.180">
    <property type="entry name" value="Plasmodium RESA, N-terminal helical domain"/>
    <property type="match status" value="1"/>
</dbReference>
<organism evidence="3 4">
    <name type="scientific">Plasmodium inui San Antonio 1</name>
    <dbReference type="NCBI Taxonomy" id="1237626"/>
    <lineage>
        <taxon>Eukaryota</taxon>
        <taxon>Sar</taxon>
        <taxon>Alveolata</taxon>
        <taxon>Apicomplexa</taxon>
        <taxon>Aconoidasida</taxon>
        <taxon>Haemosporida</taxon>
        <taxon>Plasmodiidae</taxon>
        <taxon>Plasmodium</taxon>
        <taxon>Plasmodium (Plasmodium)</taxon>
    </lineage>
</organism>
<feature type="region of interest" description="Disordered" evidence="1">
    <location>
        <begin position="1"/>
        <end position="55"/>
    </location>
</feature>
<protein>
    <recommendedName>
        <fullName evidence="2">Plasmodium RESA N-terminal domain-containing protein</fullName>
    </recommendedName>
</protein>
<keyword evidence="4" id="KW-1185">Reference proteome</keyword>
<dbReference type="GeneID" id="20039505"/>
<dbReference type="InterPro" id="IPR044885">
    <property type="entry name" value="PRESA_N_sf"/>
</dbReference>
<dbReference type="InterPro" id="IPR019111">
    <property type="entry name" value="PRESA_N"/>
</dbReference>
<gene>
    <name evidence="3" type="ORF">C922_04231</name>
</gene>
<feature type="domain" description="Plasmodium RESA N-terminal" evidence="2">
    <location>
        <begin position="90"/>
        <end position="210"/>
    </location>
</feature>
<name>W7A1P6_9APIC</name>
<evidence type="ECO:0000313" key="3">
    <source>
        <dbReference type="EMBL" id="EUD65288.1"/>
    </source>
</evidence>
<feature type="compositionally biased region" description="Polar residues" evidence="1">
    <location>
        <begin position="1"/>
        <end position="14"/>
    </location>
</feature>
<evidence type="ECO:0000259" key="2">
    <source>
        <dbReference type="Pfam" id="PF09687"/>
    </source>
</evidence>
<dbReference type="VEuPathDB" id="PlasmoDB:C922_04231"/>
<accession>W7A1P6</accession>